<feature type="transmembrane region" description="Helical" evidence="1">
    <location>
        <begin position="60"/>
        <end position="79"/>
    </location>
</feature>
<keyword evidence="1" id="KW-0472">Membrane</keyword>
<evidence type="ECO:0000313" key="3">
    <source>
        <dbReference type="Proteomes" id="UP000825933"/>
    </source>
</evidence>
<name>A0A8T5UZ83_9EURY</name>
<proteinExistence type="predicted"/>
<evidence type="ECO:0000313" key="2">
    <source>
        <dbReference type="EMBL" id="MBZ2164891.1"/>
    </source>
</evidence>
<keyword evidence="1" id="KW-1133">Transmembrane helix</keyword>
<evidence type="ECO:0000256" key="1">
    <source>
        <dbReference type="SAM" id="Phobius"/>
    </source>
</evidence>
<sequence>MVYSGPLILGFIIGFIIGTRIKPSIGSNLKFPASVFVVLAIVVLLMAYQLGPFPWYTDSILANGLIAALAGIIIGKITFGRG</sequence>
<dbReference type="Proteomes" id="UP000825933">
    <property type="component" value="Unassembled WGS sequence"/>
</dbReference>
<keyword evidence="3" id="KW-1185">Reference proteome</keyword>
<organism evidence="2 3">
    <name type="scientific">Methanobacterium spitsbergense</name>
    <dbReference type="NCBI Taxonomy" id="2874285"/>
    <lineage>
        <taxon>Archaea</taxon>
        <taxon>Methanobacteriati</taxon>
        <taxon>Methanobacteriota</taxon>
        <taxon>Methanomada group</taxon>
        <taxon>Methanobacteria</taxon>
        <taxon>Methanobacteriales</taxon>
        <taxon>Methanobacteriaceae</taxon>
        <taxon>Methanobacterium</taxon>
    </lineage>
</organism>
<comment type="caution">
    <text evidence="2">The sequence shown here is derived from an EMBL/GenBank/DDBJ whole genome shotgun (WGS) entry which is preliminary data.</text>
</comment>
<feature type="transmembrane region" description="Helical" evidence="1">
    <location>
        <begin position="6"/>
        <end position="22"/>
    </location>
</feature>
<reference evidence="3" key="1">
    <citation type="journal article" date="2022" name="Microbiol. Resour. Announc.">
        <title>Draft Genome Sequence of a Methanogenic Archaeon from West Spitsbergen Permafrost.</title>
        <authorList>
            <person name="Trubitsyn V."/>
            <person name="Rivkina E."/>
            <person name="Shcherbakova V."/>
        </authorList>
    </citation>
    <scope>NUCLEOTIDE SEQUENCE [LARGE SCALE GENOMIC DNA]</scope>
    <source>
        <strain evidence="3">VT</strain>
    </source>
</reference>
<dbReference type="EMBL" id="JAIOUQ010000003">
    <property type="protein sequence ID" value="MBZ2164891.1"/>
    <property type="molecule type" value="Genomic_DNA"/>
</dbReference>
<feature type="transmembrane region" description="Helical" evidence="1">
    <location>
        <begin position="29"/>
        <end position="48"/>
    </location>
</feature>
<dbReference type="AlphaFoldDB" id="A0A8T5UZ83"/>
<accession>A0A8T5UZ83</accession>
<dbReference type="RefSeq" id="WP_223790544.1">
    <property type="nucleotide sequence ID" value="NZ_JAIOUQ010000003.1"/>
</dbReference>
<protein>
    <submittedName>
        <fullName evidence="2">Energy-converting hydrogenase B subunit J</fullName>
    </submittedName>
</protein>
<gene>
    <name evidence="2" type="ORF">K8N75_02345</name>
</gene>
<keyword evidence="1" id="KW-0812">Transmembrane</keyword>